<organism evidence="1 2">
    <name type="scientific">Dufourea novaeangliae</name>
    <name type="common">Sweat bee</name>
    <dbReference type="NCBI Taxonomy" id="178035"/>
    <lineage>
        <taxon>Eukaryota</taxon>
        <taxon>Metazoa</taxon>
        <taxon>Ecdysozoa</taxon>
        <taxon>Arthropoda</taxon>
        <taxon>Hexapoda</taxon>
        <taxon>Insecta</taxon>
        <taxon>Pterygota</taxon>
        <taxon>Neoptera</taxon>
        <taxon>Endopterygota</taxon>
        <taxon>Hymenoptera</taxon>
        <taxon>Apocrita</taxon>
        <taxon>Aculeata</taxon>
        <taxon>Apoidea</taxon>
        <taxon>Anthophila</taxon>
        <taxon>Halictidae</taxon>
        <taxon>Rophitinae</taxon>
        <taxon>Dufourea</taxon>
    </lineage>
</organism>
<sequence length="55" mass="6424">MSSSVVTNSAFQGLVTKTFSKNTYHIIVHHIIIHVLLQYEFLCTRKVMIQYLRNV</sequence>
<dbReference type="Proteomes" id="UP000076502">
    <property type="component" value="Unassembled WGS sequence"/>
</dbReference>
<evidence type="ECO:0000313" key="2">
    <source>
        <dbReference type="Proteomes" id="UP000076502"/>
    </source>
</evidence>
<dbReference type="AlphaFoldDB" id="A0A154NYS5"/>
<dbReference type="EMBL" id="KQ434783">
    <property type="protein sequence ID" value="KZC04826.1"/>
    <property type="molecule type" value="Genomic_DNA"/>
</dbReference>
<evidence type="ECO:0000313" key="1">
    <source>
        <dbReference type="EMBL" id="KZC04826.1"/>
    </source>
</evidence>
<name>A0A154NYS5_DUFNO</name>
<proteinExistence type="predicted"/>
<protein>
    <submittedName>
        <fullName evidence="1">Uncharacterized protein</fullName>
    </submittedName>
</protein>
<keyword evidence="2" id="KW-1185">Reference proteome</keyword>
<gene>
    <name evidence="1" type="ORF">WN55_09625</name>
</gene>
<accession>A0A154NYS5</accession>
<reference evidence="1 2" key="1">
    <citation type="submission" date="2015-07" db="EMBL/GenBank/DDBJ databases">
        <title>The genome of Dufourea novaeangliae.</title>
        <authorList>
            <person name="Pan H."/>
            <person name="Kapheim K."/>
        </authorList>
    </citation>
    <scope>NUCLEOTIDE SEQUENCE [LARGE SCALE GENOMIC DNA]</scope>
    <source>
        <strain evidence="1">0120121106</strain>
        <tissue evidence="1">Whole body</tissue>
    </source>
</reference>